<evidence type="ECO:0000256" key="4">
    <source>
        <dbReference type="ARBA" id="ARBA00022737"/>
    </source>
</evidence>
<feature type="chain" id="PRO_5020247548" evidence="7">
    <location>
        <begin position="19"/>
        <end position="601"/>
    </location>
</feature>
<comment type="caution">
    <text evidence="11">The sequence shown here is derived from an EMBL/GenBank/DDBJ whole genome shotgun (WGS) entry which is preliminary data.</text>
</comment>
<dbReference type="GO" id="GO:0004557">
    <property type="term" value="F:alpha-galactosidase activity"/>
    <property type="evidence" value="ECO:0007669"/>
    <property type="project" value="UniProtKB-EC"/>
</dbReference>
<evidence type="ECO:0000259" key="8">
    <source>
        <dbReference type="Pfam" id="PF13229"/>
    </source>
</evidence>
<dbReference type="InterPro" id="IPR011050">
    <property type="entry name" value="Pectin_lyase_fold/virulence"/>
</dbReference>
<dbReference type="EMBL" id="SJSL01000002">
    <property type="protein sequence ID" value="TCD01600.1"/>
    <property type="molecule type" value="Genomic_DNA"/>
</dbReference>
<feature type="domain" description="GLAA-B beta-barrel" evidence="9">
    <location>
        <begin position="143"/>
        <end position="234"/>
    </location>
</feature>
<keyword evidence="5" id="KW-0378">Hydrolase</keyword>
<dbReference type="Pfam" id="PF13229">
    <property type="entry name" value="Beta_helix"/>
    <property type="match status" value="1"/>
</dbReference>
<proteinExistence type="predicted"/>
<feature type="domain" description="GLAA-B beta-barrel" evidence="10">
    <location>
        <begin position="343"/>
        <end position="409"/>
    </location>
</feature>
<dbReference type="RefSeq" id="WP_131596401.1">
    <property type="nucleotide sequence ID" value="NZ_SJSL01000002.1"/>
</dbReference>
<accession>A0A4R0NLC3</accession>
<keyword evidence="4" id="KW-0677">Repeat</keyword>
<sequence length="601" mass="67184">MRLSLFLLLLCCSAVVSAQNVDVTKFGVTPNSFSDATEGVKKAIEACRGQSGATLVFPEGRYDFWPDKAEDQTYYITNSSSEEEVPVKKQRVGLLFNGLKNVKVEGNNSLFVFHGKMISWVLDGCENVRLQNIKVDYERPGMSEMTIKEIGPGSVTATIHPDSKFGIVNGVLQWYGDKWVSKHFFAILVNPAKGLNRYSSWSPFLKSKAEVIAPLTVRFTGDFSQFKAEPGEVLTIRDHIRDYIGAFVNRSKNISLHNVHMQYMHGLGIVSQFSENLHYDSVFTEPAKGSGRVIASSADGMHFSGCKGQITIENCRFKGLHDDAVNVHGTHLKITEVVSPTSMKIRFMHGQTYGFEAFIAGDTVAYVHPSSLQIFEKGVVKSVRLISEREMLVELAKPVPSQLAAGDVLENVTWTPALTIRNSRIEGTNTRGILITTRRKVLVENNVFYRTGMHAILIENDASGWFESGPVEDVTIRGNVFEECAYNSYPNNYVIHISPQNKEIIKGYWVHKNISIENNTFKVYDYPLLSAKSTSGLTFIGNKIIKTDFMKAGEKRPEIHLVSSTKARVRNNVFEPKQEAVVDAEKMGKRDINADLKVHLH</sequence>
<dbReference type="InterPro" id="IPR006626">
    <property type="entry name" value="PbH1"/>
</dbReference>
<dbReference type="AlphaFoldDB" id="A0A4R0NLC3"/>
<evidence type="ECO:0000256" key="6">
    <source>
        <dbReference type="ARBA" id="ARBA00023295"/>
    </source>
</evidence>
<comment type="catalytic activity">
    <reaction evidence="1">
        <text>Hydrolysis of terminal, non-reducing alpha-D-galactose residues in alpha-D-galactosides, including galactose oligosaccharides, galactomannans and galactolipids.</text>
        <dbReference type="EC" id="3.2.1.22"/>
    </reaction>
</comment>
<dbReference type="SMART" id="SM00710">
    <property type="entry name" value="PbH1"/>
    <property type="match status" value="6"/>
</dbReference>
<comment type="catalytic activity">
    <reaction evidence="2">
        <text>Hydrolysis of terminal, non-reducing branched (1-&gt;3)-alpha-D-galactosidic residues, producing free D-galactose.</text>
        <dbReference type="EC" id="3.2.1.n1"/>
    </reaction>
</comment>
<keyword evidence="3 7" id="KW-0732">Signal</keyword>
<organism evidence="11 12">
    <name type="scientific">Pedobacter psychroterrae</name>
    <dbReference type="NCBI Taxonomy" id="2530453"/>
    <lineage>
        <taxon>Bacteria</taxon>
        <taxon>Pseudomonadati</taxon>
        <taxon>Bacteroidota</taxon>
        <taxon>Sphingobacteriia</taxon>
        <taxon>Sphingobacteriales</taxon>
        <taxon>Sphingobacteriaceae</taxon>
        <taxon>Pedobacter</taxon>
    </lineage>
</organism>
<feature type="domain" description="Right handed beta helix" evidence="8">
    <location>
        <begin position="418"/>
        <end position="574"/>
    </location>
</feature>
<evidence type="ECO:0000256" key="1">
    <source>
        <dbReference type="ARBA" id="ARBA00001255"/>
    </source>
</evidence>
<dbReference type="InterPro" id="IPR056441">
    <property type="entry name" value="Beta-barrel_GLAA-B_II"/>
</dbReference>
<name>A0A4R0NLC3_9SPHI</name>
<dbReference type="InterPro" id="IPR057275">
    <property type="entry name" value="Beta-barrel_GLAA-B_I"/>
</dbReference>
<dbReference type="Proteomes" id="UP000293347">
    <property type="component" value="Unassembled WGS sequence"/>
</dbReference>
<evidence type="ECO:0000256" key="2">
    <source>
        <dbReference type="ARBA" id="ARBA00001271"/>
    </source>
</evidence>
<reference evidence="11 12" key="1">
    <citation type="submission" date="2019-02" db="EMBL/GenBank/DDBJ databases">
        <title>Pedobacter sp. RP-1-14 sp. nov., isolated from Arctic soil.</title>
        <authorList>
            <person name="Dahal R.H."/>
        </authorList>
    </citation>
    <scope>NUCLEOTIDE SEQUENCE [LARGE SCALE GENOMIC DNA]</scope>
    <source>
        <strain evidence="11 12">RP-1-14</strain>
    </source>
</reference>
<evidence type="ECO:0000256" key="3">
    <source>
        <dbReference type="ARBA" id="ARBA00022729"/>
    </source>
</evidence>
<evidence type="ECO:0000313" key="12">
    <source>
        <dbReference type="Proteomes" id="UP000293347"/>
    </source>
</evidence>
<evidence type="ECO:0000256" key="5">
    <source>
        <dbReference type="ARBA" id="ARBA00022801"/>
    </source>
</evidence>
<evidence type="ECO:0000256" key="7">
    <source>
        <dbReference type="SAM" id="SignalP"/>
    </source>
</evidence>
<dbReference type="InterPro" id="IPR039448">
    <property type="entry name" value="Beta_helix"/>
</dbReference>
<evidence type="ECO:0000313" key="11">
    <source>
        <dbReference type="EMBL" id="TCD01600.1"/>
    </source>
</evidence>
<dbReference type="Pfam" id="PF23763">
    <property type="entry name" value="Beta-barrel_GLAA-B_I"/>
    <property type="match status" value="1"/>
</dbReference>
<evidence type="ECO:0000259" key="10">
    <source>
        <dbReference type="Pfam" id="PF23764"/>
    </source>
</evidence>
<feature type="signal peptide" evidence="7">
    <location>
        <begin position="1"/>
        <end position="18"/>
    </location>
</feature>
<dbReference type="Pfam" id="PF23764">
    <property type="entry name" value="Beta-barrel_GLAA-B_II"/>
    <property type="match status" value="1"/>
</dbReference>
<keyword evidence="6" id="KW-0326">Glycosidase</keyword>
<gene>
    <name evidence="11" type="ORF">EZ437_12815</name>
</gene>
<dbReference type="InterPro" id="IPR012334">
    <property type="entry name" value="Pectin_lyas_fold"/>
</dbReference>
<dbReference type="SUPFAM" id="SSF51126">
    <property type="entry name" value="Pectin lyase-like"/>
    <property type="match status" value="1"/>
</dbReference>
<keyword evidence="12" id="KW-1185">Reference proteome</keyword>
<dbReference type="OrthoDB" id="9807299at2"/>
<protein>
    <submittedName>
        <fullName evidence="11">Right-handed parallel beta-helix repeat-containing protein</fullName>
    </submittedName>
</protein>
<dbReference type="Gene3D" id="2.160.20.10">
    <property type="entry name" value="Single-stranded right-handed beta-helix, Pectin lyase-like"/>
    <property type="match status" value="3"/>
</dbReference>
<evidence type="ECO:0000259" key="9">
    <source>
        <dbReference type="Pfam" id="PF23763"/>
    </source>
</evidence>